<dbReference type="Gene3D" id="3.10.180.10">
    <property type="entry name" value="2,3-Dihydroxybiphenyl 1,2-Dioxygenase, domain 1"/>
    <property type="match status" value="1"/>
</dbReference>
<sequence length="174" mass="19270">MTGTVARSETPVLRAPRSLNHIAYPTWDSQRTHDFYTQVLKCPFLAAIRLDVVPSSGERTPYLHTFFGLSDGGAIAFFEVDGLPNPGPDAIPSWIRHIALNVDSMDELHAWKAHFEAEGVDVNGIVDHDGVWESLYIFDPNGVRIELTLQTRDLTDADAAEGAAALRAWNERKA</sequence>
<comment type="caution">
    <text evidence="2">The sequence shown here is derived from an EMBL/GenBank/DDBJ whole genome shotgun (WGS) entry which is preliminary data.</text>
</comment>
<keyword evidence="3" id="KW-1185">Reference proteome</keyword>
<accession>A0ABV9S2G7</accession>
<dbReference type="CDD" id="cd06587">
    <property type="entry name" value="VOC"/>
    <property type="match status" value="1"/>
</dbReference>
<organism evidence="2 3">
    <name type="scientific">Actinophytocola glycyrrhizae</name>
    <dbReference type="NCBI Taxonomy" id="2044873"/>
    <lineage>
        <taxon>Bacteria</taxon>
        <taxon>Bacillati</taxon>
        <taxon>Actinomycetota</taxon>
        <taxon>Actinomycetes</taxon>
        <taxon>Pseudonocardiales</taxon>
        <taxon>Pseudonocardiaceae</taxon>
    </lineage>
</organism>
<protein>
    <submittedName>
        <fullName evidence="2">VOC family protein</fullName>
    </submittedName>
</protein>
<proteinExistence type="predicted"/>
<evidence type="ECO:0000313" key="2">
    <source>
        <dbReference type="EMBL" id="MFC4855830.1"/>
    </source>
</evidence>
<dbReference type="Pfam" id="PF00903">
    <property type="entry name" value="Glyoxalase"/>
    <property type="match status" value="1"/>
</dbReference>
<feature type="domain" description="VOC" evidence="1">
    <location>
        <begin position="18"/>
        <end position="150"/>
    </location>
</feature>
<dbReference type="SUPFAM" id="SSF54593">
    <property type="entry name" value="Glyoxalase/Bleomycin resistance protein/Dihydroxybiphenyl dioxygenase"/>
    <property type="match status" value="1"/>
</dbReference>
<name>A0ABV9S2G7_9PSEU</name>
<dbReference type="InterPro" id="IPR004360">
    <property type="entry name" value="Glyas_Fos-R_dOase_dom"/>
</dbReference>
<dbReference type="PROSITE" id="PS51819">
    <property type="entry name" value="VOC"/>
    <property type="match status" value="1"/>
</dbReference>
<dbReference type="InterPro" id="IPR037523">
    <property type="entry name" value="VOC_core"/>
</dbReference>
<evidence type="ECO:0000259" key="1">
    <source>
        <dbReference type="PROSITE" id="PS51819"/>
    </source>
</evidence>
<dbReference type="Proteomes" id="UP001595859">
    <property type="component" value="Unassembled WGS sequence"/>
</dbReference>
<dbReference type="RefSeq" id="WP_378057797.1">
    <property type="nucleotide sequence ID" value="NZ_JBHSIS010000009.1"/>
</dbReference>
<evidence type="ECO:0000313" key="3">
    <source>
        <dbReference type="Proteomes" id="UP001595859"/>
    </source>
</evidence>
<gene>
    <name evidence="2" type="ORF">ACFPCV_20150</name>
</gene>
<dbReference type="EMBL" id="JBHSIS010000009">
    <property type="protein sequence ID" value="MFC4855830.1"/>
    <property type="molecule type" value="Genomic_DNA"/>
</dbReference>
<reference evidence="3" key="1">
    <citation type="journal article" date="2019" name="Int. J. Syst. Evol. Microbiol.">
        <title>The Global Catalogue of Microorganisms (GCM) 10K type strain sequencing project: providing services to taxonomists for standard genome sequencing and annotation.</title>
        <authorList>
            <consortium name="The Broad Institute Genomics Platform"/>
            <consortium name="The Broad Institute Genome Sequencing Center for Infectious Disease"/>
            <person name="Wu L."/>
            <person name="Ma J."/>
        </authorList>
    </citation>
    <scope>NUCLEOTIDE SEQUENCE [LARGE SCALE GENOMIC DNA]</scope>
    <source>
        <strain evidence="3">ZS-22-S1</strain>
    </source>
</reference>
<dbReference type="InterPro" id="IPR029068">
    <property type="entry name" value="Glyas_Bleomycin-R_OHBP_Dase"/>
</dbReference>